<dbReference type="RefSeq" id="WP_037300372.1">
    <property type="nucleotide sequence ID" value="NZ_ATAX01000028.1"/>
</dbReference>
<dbReference type="AlphaFoldDB" id="W7UGS6"/>
<evidence type="ECO:0000256" key="1">
    <source>
        <dbReference type="SAM" id="MobiDB-lite"/>
    </source>
</evidence>
<sequence>MMKNDLFKEIDDMEIDKISQDFPVLTDEEKDRIFSMSERKYNLSRTPDENEGFGDETVVTGVERYKRSIWKNYASIAAAALLMIGGISGSIMLMRNGEHMIPGTDTTETNTENGITKDQDKTYPEGSREAIAMDLSDRFAELVNKLEGKIDYDPSDVLEFNIYSFKDPSYREGLCHFARVSDPDFQTPDDYVRAIREVCTDEFYNRLEVDGAHESDGINYNPGINVKPSDNFIIDFSQYENGSDIDMASYNFHKEAYIIYKDSLYVRTDNLPDNWRSHDDMPIVTESEEDSFRAVRYALFSPVCDNPYSKIGTMLTYYCVKENGIWKIDNIINGGNIEKLGAYAISFYLNNKDTDLDDLNINENIIIKDVEITRHDFNSSFTVHSVLRDASGDPVFDFTADAEPVLPDGKPDENGHIMNIHIDFAEDFNFSNVDIKEIK</sequence>
<organism evidence="3 4">
    <name type="scientific">Ruminococcus flavefaciens 007c</name>
    <dbReference type="NCBI Taxonomy" id="1341157"/>
    <lineage>
        <taxon>Bacteria</taxon>
        <taxon>Bacillati</taxon>
        <taxon>Bacillota</taxon>
        <taxon>Clostridia</taxon>
        <taxon>Eubacteriales</taxon>
        <taxon>Oscillospiraceae</taxon>
        <taxon>Ruminococcus</taxon>
    </lineage>
</organism>
<proteinExistence type="predicted"/>
<evidence type="ECO:0000313" key="4">
    <source>
        <dbReference type="Proteomes" id="UP000019365"/>
    </source>
</evidence>
<comment type="caution">
    <text evidence="3">The sequence shown here is derived from an EMBL/GenBank/DDBJ whole genome shotgun (WGS) entry which is preliminary data.</text>
</comment>
<feature type="compositionally biased region" description="Low complexity" evidence="1">
    <location>
        <begin position="103"/>
        <end position="114"/>
    </location>
</feature>
<protein>
    <submittedName>
        <fullName evidence="3">Uncharacterized protein</fullName>
    </submittedName>
</protein>
<keyword evidence="2" id="KW-1133">Transmembrane helix</keyword>
<dbReference type="PATRIC" id="fig|1341157.4.peg.2609"/>
<dbReference type="OrthoDB" id="1818596at2"/>
<accession>W7UGS6</accession>
<keyword evidence="4" id="KW-1185">Reference proteome</keyword>
<keyword evidence="2" id="KW-0812">Transmembrane</keyword>
<gene>
    <name evidence="3" type="ORF">RF007C_16050</name>
</gene>
<dbReference type="EMBL" id="ATAX01000028">
    <property type="protein sequence ID" value="EWM53123.1"/>
    <property type="molecule type" value="Genomic_DNA"/>
</dbReference>
<evidence type="ECO:0000256" key="2">
    <source>
        <dbReference type="SAM" id="Phobius"/>
    </source>
</evidence>
<feature type="transmembrane region" description="Helical" evidence="2">
    <location>
        <begin position="73"/>
        <end position="94"/>
    </location>
</feature>
<evidence type="ECO:0000313" key="3">
    <source>
        <dbReference type="EMBL" id="EWM53123.1"/>
    </source>
</evidence>
<feature type="region of interest" description="Disordered" evidence="1">
    <location>
        <begin position="103"/>
        <end position="122"/>
    </location>
</feature>
<name>W7UGS6_RUMFL</name>
<reference evidence="3 4" key="1">
    <citation type="journal article" date="2014" name="PLoS ONE">
        <title>Rumen cellulosomics: divergent fiber-degrading strategies revealed by comparative genome-wide analysis of six ruminococcal strains.</title>
        <authorList>
            <person name="Dassa B."/>
            <person name="Borovok I."/>
            <person name="Ruimy-Israeli V."/>
            <person name="Lamed R."/>
            <person name="Flint H.J."/>
            <person name="Duncan S.H."/>
            <person name="Henrissat B."/>
            <person name="Coutinho P."/>
            <person name="Morrison M."/>
            <person name="Mosoni P."/>
            <person name="Yeoman C.J."/>
            <person name="White B.A."/>
            <person name="Bayer E.A."/>
        </authorList>
    </citation>
    <scope>NUCLEOTIDE SEQUENCE [LARGE SCALE GENOMIC DNA]</scope>
    <source>
        <strain evidence="3 4">007c</strain>
    </source>
</reference>
<keyword evidence="2" id="KW-0472">Membrane</keyword>
<dbReference type="Proteomes" id="UP000019365">
    <property type="component" value="Unassembled WGS sequence"/>
</dbReference>